<evidence type="ECO:0000313" key="2">
    <source>
        <dbReference type="Proteomes" id="UP000036449"/>
    </source>
</evidence>
<reference evidence="1 2" key="1">
    <citation type="submission" date="2015-03" db="EMBL/GenBank/DDBJ databases">
        <title>Genome sequencing of Methylobacterium tarhaniae DSM 25844.</title>
        <authorList>
            <person name="Chaudhry V."/>
            <person name="Patil P.B."/>
        </authorList>
    </citation>
    <scope>NUCLEOTIDE SEQUENCE [LARGE SCALE GENOMIC DNA]</scope>
    <source>
        <strain evidence="1 2">DSM 25844</strain>
    </source>
</reference>
<organism evidence="1 2">
    <name type="scientific">Methylobacterium tarhaniae</name>
    <dbReference type="NCBI Taxonomy" id="1187852"/>
    <lineage>
        <taxon>Bacteria</taxon>
        <taxon>Pseudomonadati</taxon>
        <taxon>Pseudomonadota</taxon>
        <taxon>Alphaproteobacteria</taxon>
        <taxon>Hyphomicrobiales</taxon>
        <taxon>Methylobacteriaceae</taxon>
        <taxon>Methylobacterium</taxon>
    </lineage>
</organism>
<dbReference type="RefSeq" id="WP_048449772.1">
    <property type="nucleotide sequence ID" value="NZ_LABZ01000026.1"/>
</dbReference>
<name>A0A0J6VXT9_9HYPH</name>
<protein>
    <submittedName>
        <fullName evidence="1">Uncharacterized protein</fullName>
    </submittedName>
</protein>
<sequence>MKRMVGPAEARIAGHHGPAFTVGQDGDGRWLAVAMHGSQAGVFPSQHAAMTYAEMQTHHRRGSIRLVLAPSAFDR</sequence>
<accession>A0A0J6VXT9</accession>
<dbReference type="OrthoDB" id="8454620at2"/>
<proteinExistence type="predicted"/>
<gene>
    <name evidence="1" type="ORF">VQ03_05070</name>
</gene>
<keyword evidence="2" id="KW-1185">Reference proteome</keyword>
<dbReference type="AlphaFoldDB" id="A0A0J6VXT9"/>
<dbReference type="EMBL" id="LABZ01000026">
    <property type="protein sequence ID" value="KMO44126.1"/>
    <property type="molecule type" value="Genomic_DNA"/>
</dbReference>
<evidence type="ECO:0000313" key="1">
    <source>
        <dbReference type="EMBL" id="KMO44126.1"/>
    </source>
</evidence>
<comment type="caution">
    <text evidence="1">The sequence shown here is derived from an EMBL/GenBank/DDBJ whole genome shotgun (WGS) entry which is preliminary data.</text>
</comment>
<dbReference type="Proteomes" id="UP000036449">
    <property type="component" value="Unassembled WGS sequence"/>
</dbReference>
<dbReference type="PATRIC" id="fig|1187852.3.peg.3830"/>